<dbReference type="InterPro" id="IPR015422">
    <property type="entry name" value="PyrdxlP-dep_Trfase_small"/>
</dbReference>
<dbReference type="AlphaFoldDB" id="N1PZA9"/>
<dbReference type="GO" id="GO:0005737">
    <property type="term" value="C:cytoplasm"/>
    <property type="evidence" value="ECO:0007669"/>
    <property type="project" value="TreeGrafter"/>
</dbReference>
<name>N1PZA9_DOTSN</name>
<evidence type="ECO:0000256" key="7">
    <source>
        <dbReference type="ARBA" id="ARBA00029853"/>
    </source>
</evidence>
<evidence type="ECO:0000313" key="11">
    <source>
        <dbReference type="EMBL" id="EME48762.1"/>
    </source>
</evidence>
<dbReference type="EC" id="4.4.1.1" evidence="4"/>
<dbReference type="Gene3D" id="3.90.1150.10">
    <property type="entry name" value="Aspartate Aminotransferase, domain 1"/>
    <property type="match status" value="1"/>
</dbReference>
<evidence type="ECO:0000256" key="8">
    <source>
        <dbReference type="PIRSR" id="PIRSR001434-2"/>
    </source>
</evidence>
<dbReference type="FunFam" id="3.90.1150.10:FF:000008">
    <property type="entry name" value="Cystathionine gamma-synthase"/>
    <property type="match status" value="1"/>
</dbReference>
<organism evidence="11 12">
    <name type="scientific">Dothistroma septosporum (strain NZE10 / CBS 128990)</name>
    <name type="common">Red band needle blight fungus</name>
    <name type="synonym">Mycosphaerella pini</name>
    <dbReference type="NCBI Taxonomy" id="675120"/>
    <lineage>
        <taxon>Eukaryota</taxon>
        <taxon>Fungi</taxon>
        <taxon>Dikarya</taxon>
        <taxon>Ascomycota</taxon>
        <taxon>Pezizomycotina</taxon>
        <taxon>Dothideomycetes</taxon>
        <taxon>Dothideomycetidae</taxon>
        <taxon>Mycosphaerellales</taxon>
        <taxon>Mycosphaerellaceae</taxon>
        <taxon>Dothistroma</taxon>
    </lineage>
</organism>
<evidence type="ECO:0000256" key="5">
    <source>
        <dbReference type="ARBA" id="ARBA00022898"/>
    </source>
</evidence>
<keyword evidence="12" id="KW-1185">Reference proteome</keyword>
<evidence type="ECO:0000256" key="1">
    <source>
        <dbReference type="ARBA" id="ARBA00001933"/>
    </source>
</evidence>
<dbReference type="InterPro" id="IPR000277">
    <property type="entry name" value="Cys/Met-Metab_PyrdxlP-dep_enz"/>
</dbReference>
<dbReference type="EMBL" id="KB446535">
    <property type="protein sequence ID" value="EME48762.1"/>
    <property type="molecule type" value="Genomic_DNA"/>
</dbReference>
<comment type="cofactor">
    <cofactor evidence="1 9">
        <name>pyridoxal 5'-phosphate</name>
        <dbReference type="ChEBI" id="CHEBI:597326"/>
    </cofactor>
</comment>
<reference evidence="11 12" key="2">
    <citation type="journal article" date="2012" name="PLoS Pathog.">
        <title>Diverse lifestyles and strategies of plant pathogenesis encoded in the genomes of eighteen Dothideomycetes fungi.</title>
        <authorList>
            <person name="Ohm R.A."/>
            <person name="Feau N."/>
            <person name="Henrissat B."/>
            <person name="Schoch C.L."/>
            <person name="Horwitz B.A."/>
            <person name="Barry K.W."/>
            <person name="Condon B.J."/>
            <person name="Copeland A.C."/>
            <person name="Dhillon B."/>
            <person name="Glaser F."/>
            <person name="Hesse C.N."/>
            <person name="Kosti I."/>
            <person name="LaButti K."/>
            <person name="Lindquist E.A."/>
            <person name="Lucas S."/>
            <person name="Salamov A.A."/>
            <person name="Bradshaw R.E."/>
            <person name="Ciuffetti L."/>
            <person name="Hamelin R.C."/>
            <person name="Kema G.H.J."/>
            <person name="Lawrence C."/>
            <person name="Scott J.A."/>
            <person name="Spatafora J.W."/>
            <person name="Turgeon B.G."/>
            <person name="de Wit P.J.G.M."/>
            <person name="Zhong S."/>
            <person name="Goodwin S.B."/>
            <person name="Grigoriev I.V."/>
        </authorList>
    </citation>
    <scope>NUCLEOTIDE SEQUENCE [LARGE SCALE GENOMIC DNA]</scope>
    <source>
        <strain evidence="12">NZE10 / CBS 128990</strain>
    </source>
</reference>
<dbReference type="CDD" id="cd00614">
    <property type="entry name" value="CGS_like"/>
    <property type="match status" value="1"/>
</dbReference>
<keyword evidence="6" id="KW-0198">Cysteine biosynthesis</keyword>
<dbReference type="eggNOG" id="KOG0053">
    <property type="taxonomic scope" value="Eukaryota"/>
</dbReference>
<comment type="similarity">
    <text evidence="3 9">Belongs to the trans-sulfuration enzymes family.</text>
</comment>
<dbReference type="SUPFAM" id="SSF53383">
    <property type="entry name" value="PLP-dependent transferases"/>
    <property type="match status" value="1"/>
</dbReference>
<keyword evidence="5 8" id="KW-0663">Pyridoxal phosphate</keyword>
<dbReference type="PANTHER" id="PTHR11808:SF15">
    <property type="entry name" value="CYSTATHIONINE GAMMA-LYASE"/>
    <property type="match status" value="1"/>
</dbReference>
<evidence type="ECO:0000256" key="10">
    <source>
        <dbReference type="SAM" id="MobiDB-lite"/>
    </source>
</evidence>
<evidence type="ECO:0000256" key="3">
    <source>
        <dbReference type="ARBA" id="ARBA00009077"/>
    </source>
</evidence>
<dbReference type="InterPro" id="IPR015421">
    <property type="entry name" value="PyrdxlP-dep_Trfase_major"/>
</dbReference>
<dbReference type="OMA" id="YKQDGVG"/>
<dbReference type="GO" id="GO:0019343">
    <property type="term" value="P:cysteine biosynthetic process via cystathionine"/>
    <property type="evidence" value="ECO:0007669"/>
    <property type="project" value="TreeGrafter"/>
</dbReference>
<feature type="modified residue" description="N6-(pyridoxal phosphate)lysine" evidence="8">
    <location>
        <position position="217"/>
    </location>
</feature>
<dbReference type="OrthoDB" id="3512640at2759"/>
<protein>
    <recommendedName>
        <fullName evidence="4">cystathionine gamma-lyase</fullName>
        <ecNumber evidence="4">4.4.1.1</ecNumber>
    </recommendedName>
    <alternativeName>
        <fullName evidence="7">Gamma-cystathionase</fullName>
    </alternativeName>
</protein>
<accession>N1PZA9</accession>
<dbReference type="FunFam" id="3.40.640.10:FF:000043">
    <property type="entry name" value="Cystathionine gamma-lyase"/>
    <property type="match status" value="1"/>
</dbReference>
<proteinExistence type="inferred from homology"/>
<keyword evidence="6" id="KW-0028">Amino-acid biosynthesis</keyword>
<comment type="pathway">
    <text evidence="2">Amino-acid biosynthesis; L-cysteine biosynthesis; L-cysteine from L-homocysteine and L-serine: step 2/2.</text>
</comment>
<dbReference type="GO" id="GO:0019346">
    <property type="term" value="P:transsulfuration"/>
    <property type="evidence" value="ECO:0007669"/>
    <property type="project" value="InterPro"/>
</dbReference>
<dbReference type="Gene3D" id="3.40.640.10">
    <property type="entry name" value="Type I PLP-dependent aspartate aminotransferase-like (Major domain)"/>
    <property type="match status" value="1"/>
</dbReference>
<evidence type="ECO:0000256" key="6">
    <source>
        <dbReference type="ARBA" id="ARBA00023192"/>
    </source>
</evidence>
<dbReference type="PIRSF" id="PIRSF001434">
    <property type="entry name" value="CGS"/>
    <property type="match status" value="1"/>
</dbReference>
<evidence type="ECO:0000256" key="4">
    <source>
        <dbReference type="ARBA" id="ARBA00012085"/>
    </source>
</evidence>
<dbReference type="STRING" id="675120.N1PZA9"/>
<dbReference type="Proteomes" id="UP000016933">
    <property type="component" value="Unassembled WGS sequence"/>
</dbReference>
<dbReference type="HOGENOM" id="CLU_018986_2_3_1"/>
<evidence type="ECO:0000256" key="9">
    <source>
        <dbReference type="RuleBase" id="RU362118"/>
    </source>
</evidence>
<evidence type="ECO:0000313" key="12">
    <source>
        <dbReference type="Proteomes" id="UP000016933"/>
    </source>
</evidence>
<dbReference type="InterPro" id="IPR015424">
    <property type="entry name" value="PyrdxlP-dep_Trfase"/>
</dbReference>
<dbReference type="GO" id="GO:0004123">
    <property type="term" value="F:cystathionine gamma-lyase activity"/>
    <property type="evidence" value="ECO:0007669"/>
    <property type="project" value="TreeGrafter"/>
</dbReference>
<dbReference type="Pfam" id="PF01053">
    <property type="entry name" value="Cys_Met_Meta_PP"/>
    <property type="match status" value="1"/>
</dbReference>
<dbReference type="PANTHER" id="PTHR11808">
    <property type="entry name" value="TRANS-SULFURATION ENZYME FAMILY MEMBER"/>
    <property type="match status" value="1"/>
</dbReference>
<gene>
    <name evidence="11" type="ORF">DOTSEDRAFT_67713</name>
</gene>
<sequence>MTVTASNGHAPIDTPPRAPSPVHKFGTLAVHAGSHHDPSTGAVIAPISLSTTFAQSSVGKPIGDHEYTRSSNPNRWNFEESIAALEKAKFALAFASGSATTATILQSLAAGSHVVSVSDVYGGTHRYFTKVASAHGVRVTFTPSIELDIEELITDETKLIWIETPSNPTLSLVDVRAIADIAHRSGIMVVVDNTFMSPYVQNPLEHGADIVVHSVTKYINGHSDVLMGVAAFNSDDLYERLKFLQNAIGAVPSPFDCWLAHRGVKTLHLRAREASKNAQILAEALEASPHVVAVNYPGLTSHRQRKVAIKQHRDGLGGGMLSFRIKGGKEAADRFCEATQIFTLAESLGGIESLIEVPASMTHLGIPKEQREAAGVFEDLVRVSCGIEDAEDLKADVFQALEKVIVGPKISNGLANGKH</sequence>
<reference evidence="12" key="1">
    <citation type="journal article" date="2012" name="PLoS Genet.">
        <title>The genomes of the fungal plant pathogens Cladosporium fulvum and Dothistroma septosporum reveal adaptation to different hosts and lifestyles but also signatures of common ancestry.</title>
        <authorList>
            <person name="de Wit P.J.G.M."/>
            <person name="van der Burgt A."/>
            <person name="Oekmen B."/>
            <person name="Stergiopoulos I."/>
            <person name="Abd-Elsalam K.A."/>
            <person name="Aerts A.L."/>
            <person name="Bahkali A.H."/>
            <person name="Beenen H.G."/>
            <person name="Chettri P."/>
            <person name="Cox M.P."/>
            <person name="Datema E."/>
            <person name="de Vries R.P."/>
            <person name="Dhillon B."/>
            <person name="Ganley A.R."/>
            <person name="Griffiths S.A."/>
            <person name="Guo Y."/>
            <person name="Hamelin R.C."/>
            <person name="Henrissat B."/>
            <person name="Kabir M.S."/>
            <person name="Jashni M.K."/>
            <person name="Kema G."/>
            <person name="Klaubauf S."/>
            <person name="Lapidus A."/>
            <person name="Levasseur A."/>
            <person name="Lindquist E."/>
            <person name="Mehrabi R."/>
            <person name="Ohm R.A."/>
            <person name="Owen T.J."/>
            <person name="Salamov A."/>
            <person name="Schwelm A."/>
            <person name="Schijlen E."/>
            <person name="Sun H."/>
            <person name="van den Burg H.A."/>
            <person name="van Ham R.C.H.J."/>
            <person name="Zhang S."/>
            <person name="Goodwin S.B."/>
            <person name="Grigoriev I.V."/>
            <person name="Collemare J."/>
            <person name="Bradshaw R.E."/>
        </authorList>
    </citation>
    <scope>NUCLEOTIDE SEQUENCE [LARGE SCALE GENOMIC DNA]</scope>
    <source>
        <strain evidence="12">NZE10 / CBS 128990</strain>
    </source>
</reference>
<feature type="region of interest" description="Disordered" evidence="10">
    <location>
        <begin position="1"/>
        <end position="21"/>
    </location>
</feature>
<evidence type="ECO:0000256" key="2">
    <source>
        <dbReference type="ARBA" id="ARBA00005038"/>
    </source>
</evidence>
<dbReference type="GO" id="GO:0030170">
    <property type="term" value="F:pyridoxal phosphate binding"/>
    <property type="evidence" value="ECO:0007669"/>
    <property type="project" value="InterPro"/>
</dbReference>